<reference evidence="4 5" key="1">
    <citation type="submission" date="2019-04" db="EMBL/GenBank/DDBJ databases">
        <authorList>
            <person name="Van Vliet M D."/>
        </authorList>
    </citation>
    <scope>NUCLEOTIDE SEQUENCE [LARGE SCALE GENOMIC DNA]</scope>
    <source>
        <strain evidence="4 5">F21</strain>
    </source>
</reference>
<evidence type="ECO:0000313" key="5">
    <source>
        <dbReference type="Proteomes" id="UP000346198"/>
    </source>
</evidence>
<gene>
    <name evidence="4" type="ORF">SCARR_00312</name>
</gene>
<dbReference type="Pfam" id="PF00881">
    <property type="entry name" value="Nitroreductase"/>
    <property type="match status" value="1"/>
</dbReference>
<dbReference type="CDD" id="cd02062">
    <property type="entry name" value="Nitro_FMN_reductase"/>
    <property type="match status" value="1"/>
</dbReference>
<evidence type="ECO:0000313" key="4">
    <source>
        <dbReference type="EMBL" id="VGO18260.1"/>
    </source>
</evidence>
<organism evidence="4 5">
    <name type="scientific">Pontiella sulfatireligans</name>
    <dbReference type="NCBI Taxonomy" id="2750658"/>
    <lineage>
        <taxon>Bacteria</taxon>
        <taxon>Pseudomonadati</taxon>
        <taxon>Kiritimatiellota</taxon>
        <taxon>Kiritimatiellia</taxon>
        <taxon>Kiritimatiellales</taxon>
        <taxon>Pontiellaceae</taxon>
        <taxon>Pontiella</taxon>
    </lineage>
</organism>
<sequence>MFLGAVVRKILPVKIYLALAKMRDKFRCWKDYQSDFKRFWHYSQTTSGGGESLLGAEILASSHIIERGLSLPEPRLGYGKEKIEQLIKLVQNYVSSGFDLKALAYTNALDILKAYADFHREKNHDLGDVGGKIYELVCGKETAAGYEKIALSDWMASAKGDFKSCAMSRYSVRAYGSDPVPKEKIKEALEIARKTPSVCNRQSWKAYWIQSEDAKKRLLNLQNGHRGFGYQVDSFIIVTTDLCTFYSDLERNQSFIDGGLYTMSILYSLHYVGLGACTLNWCVRAKTDKCLKTELDIPQNENIIVVIAVGSLPDEVRAAKSVRKTVRETLVVR</sequence>
<dbReference type="AlphaFoldDB" id="A0A6C2UDM2"/>
<dbReference type="GO" id="GO:0016491">
    <property type="term" value="F:oxidoreductase activity"/>
    <property type="evidence" value="ECO:0007669"/>
    <property type="project" value="UniProtKB-KW"/>
</dbReference>
<keyword evidence="2" id="KW-0560">Oxidoreductase</keyword>
<dbReference type="Gene3D" id="3.40.109.10">
    <property type="entry name" value="NADH Oxidase"/>
    <property type="match status" value="1"/>
</dbReference>
<name>A0A6C2UDM2_9BACT</name>
<keyword evidence="5" id="KW-1185">Reference proteome</keyword>
<proteinExistence type="inferred from homology"/>
<dbReference type="PANTHER" id="PTHR43673:SF10">
    <property type="entry name" value="NADH DEHYDROGENASE_NAD(P)H NITROREDUCTASE XCC3605-RELATED"/>
    <property type="match status" value="1"/>
</dbReference>
<dbReference type="SUPFAM" id="SSF55469">
    <property type="entry name" value="FMN-dependent nitroreductase-like"/>
    <property type="match status" value="1"/>
</dbReference>
<dbReference type="PANTHER" id="PTHR43673">
    <property type="entry name" value="NAD(P)H NITROREDUCTASE YDGI-RELATED"/>
    <property type="match status" value="1"/>
</dbReference>
<dbReference type="Proteomes" id="UP000346198">
    <property type="component" value="Unassembled WGS sequence"/>
</dbReference>
<dbReference type="EMBL" id="CAAHFH010000001">
    <property type="protein sequence ID" value="VGO18260.1"/>
    <property type="molecule type" value="Genomic_DNA"/>
</dbReference>
<protein>
    <recommendedName>
        <fullName evidence="3">Nitroreductase domain-containing protein</fullName>
    </recommendedName>
</protein>
<dbReference type="InterPro" id="IPR029479">
    <property type="entry name" value="Nitroreductase"/>
</dbReference>
<evidence type="ECO:0000259" key="3">
    <source>
        <dbReference type="Pfam" id="PF00881"/>
    </source>
</evidence>
<comment type="similarity">
    <text evidence="1">Belongs to the nitroreductase family.</text>
</comment>
<evidence type="ECO:0000256" key="2">
    <source>
        <dbReference type="ARBA" id="ARBA00023002"/>
    </source>
</evidence>
<dbReference type="InterPro" id="IPR000415">
    <property type="entry name" value="Nitroreductase-like"/>
</dbReference>
<evidence type="ECO:0000256" key="1">
    <source>
        <dbReference type="ARBA" id="ARBA00007118"/>
    </source>
</evidence>
<accession>A0A6C2UDM2</accession>
<feature type="domain" description="Nitroreductase" evidence="3">
    <location>
        <begin position="167"/>
        <end position="221"/>
    </location>
</feature>